<sequence>MASYNRKRKREVQSDMDDGDLSFTVEGCSFLAPATSKRRRQTIHGSQIRNSSKPKFSTSTIQRGKRKNEEKEVQDNLRGTLRRRLSSKLYQHKMKKLQDYSLPLKEMDNFSILRSMSSNCKTKEAVPKTKTKPTFTMPSLPENEVSKPKKKVKVKSTETQRFYTVVESDYR</sequence>
<proteinExistence type="predicted"/>
<dbReference type="GeneID" id="20240524"/>
<feature type="region of interest" description="Disordered" evidence="1">
    <location>
        <begin position="34"/>
        <end position="76"/>
    </location>
</feature>
<gene>
    <name evidence="2" type="ORF">LOTGIDRAFT_167084</name>
</gene>
<protein>
    <recommendedName>
        <fullName evidence="4">Tantalus-like domain-containing protein</fullName>
    </recommendedName>
</protein>
<organism evidence="2 3">
    <name type="scientific">Lottia gigantea</name>
    <name type="common">Giant owl limpet</name>
    <dbReference type="NCBI Taxonomy" id="225164"/>
    <lineage>
        <taxon>Eukaryota</taxon>
        <taxon>Metazoa</taxon>
        <taxon>Spiralia</taxon>
        <taxon>Lophotrochozoa</taxon>
        <taxon>Mollusca</taxon>
        <taxon>Gastropoda</taxon>
        <taxon>Patellogastropoda</taxon>
        <taxon>Lottioidea</taxon>
        <taxon>Lottiidae</taxon>
        <taxon>Lottia</taxon>
    </lineage>
</organism>
<reference evidence="2 3" key="1">
    <citation type="journal article" date="2013" name="Nature">
        <title>Insights into bilaterian evolution from three spiralian genomes.</title>
        <authorList>
            <person name="Simakov O."/>
            <person name="Marletaz F."/>
            <person name="Cho S.J."/>
            <person name="Edsinger-Gonzales E."/>
            <person name="Havlak P."/>
            <person name="Hellsten U."/>
            <person name="Kuo D.H."/>
            <person name="Larsson T."/>
            <person name="Lv J."/>
            <person name="Arendt D."/>
            <person name="Savage R."/>
            <person name="Osoegawa K."/>
            <person name="de Jong P."/>
            <person name="Grimwood J."/>
            <person name="Chapman J.A."/>
            <person name="Shapiro H."/>
            <person name="Aerts A."/>
            <person name="Otillar R.P."/>
            <person name="Terry A.Y."/>
            <person name="Boore J.L."/>
            <person name="Grigoriev I.V."/>
            <person name="Lindberg D.R."/>
            <person name="Seaver E.C."/>
            <person name="Weisblat D.A."/>
            <person name="Putnam N.H."/>
            <person name="Rokhsar D.S."/>
        </authorList>
    </citation>
    <scope>NUCLEOTIDE SEQUENCE [LARGE SCALE GENOMIC DNA]</scope>
</reference>
<dbReference type="AlphaFoldDB" id="V3Z6W8"/>
<dbReference type="RefSeq" id="XP_009062796.1">
    <property type="nucleotide sequence ID" value="XM_009064548.1"/>
</dbReference>
<evidence type="ECO:0008006" key="4">
    <source>
        <dbReference type="Google" id="ProtNLM"/>
    </source>
</evidence>
<dbReference type="OrthoDB" id="10482104at2759"/>
<feature type="compositionally biased region" description="Polar residues" evidence="1">
    <location>
        <begin position="43"/>
        <end position="62"/>
    </location>
</feature>
<accession>V3Z6W8</accession>
<evidence type="ECO:0000313" key="2">
    <source>
        <dbReference type="EMBL" id="ESO86563.1"/>
    </source>
</evidence>
<keyword evidence="3" id="KW-1185">Reference proteome</keyword>
<evidence type="ECO:0000256" key="1">
    <source>
        <dbReference type="SAM" id="MobiDB-lite"/>
    </source>
</evidence>
<dbReference type="CTD" id="20240524"/>
<name>V3Z6W8_LOTGI</name>
<dbReference type="KEGG" id="lgi:LOTGIDRAFT_167084"/>
<feature type="region of interest" description="Disordered" evidence="1">
    <location>
        <begin position="121"/>
        <end position="152"/>
    </location>
</feature>
<feature type="region of interest" description="Disordered" evidence="1">
    <location>
        <begin position="1"/>
        <end position="22"/>
    </location>
</feature>
<dbReference type="HOGENOM" id="CLU_1564635_0_0_1"/>
<dbReference type="Proteomes" id="UP000030746">
    <property type="component" value="Unassembled WGS sequence"/>
</dbReference>
<evidence type="ECO:0000313" key="3">
    <source>
        <dbReference type="Proteomes" id="UP000030746"/>
    </source>
</evidence>
<dbReference type="EMBL" id="KB203049">
    <property type="protein sequence ID" value="ESO86563.1"/>
    <property type="molecule type" value="Genomic_DNA"/>
</dbReference>
<feature type="compositionally biased region" description="Basic residues" evidence="1">
    <location>
        <begin position="1"/>
        <end position="10"/>
    </location>
</feature>